<proteinExistence type="predicted"/>
<evidence type="ECO:0000313" key="3">
    <source>
        <dbReference type="Proteomes" id="UP000315995"/>
    </source>
</evidence>
<keyword evidence="1" id="KW-0812">Transmembrane</keyword>
<organism evidence="2 3">
    <name type="scientific">Persicimonas caeni</name>
    <dbReference type="NCBI Taxonomy" id="2292766"/>
    <lineage>
        <taxon>Bacteria</taxon>
        <taxon>Deltaproteobacteria</taxon>
        <taxon>Bradymonadales</taxon>
        <taxon>Bradymonadaceae</taxon>
        <taxon>Persicimonas</taxon>
    </lineage>
</organism>
<name>A0A4Y6Q136_PERCE</name>
<feature type="transmembrane region" description="Helical" evidence="1">
    <location>
        <begin position="6"/>
        <end position="23"/>
    </location>
</feature>
<evidence type="ECO:0008006" key="4">
    <source>
        <dbReference type="Google" id="ProtNLM"/>
    </source>
</evidence>
<dbReference type="EMBL" id="CP041186">
    <property type="protein sequence ID" value="QDG53695.1"/>
    <property type="molecule type" value="Genomic_DNA"/>
</dbReference>
<gene>
    <name evidence="2" type="ORF">FIV42_24005</name>
</gene>
<evidence type="ECO:0000313" key="2">
    <source>
        <dbReference type="EMBL" id="QDG53695.1"/>
    </source>
</evidence>
<keyword evidence="1" id="KW-0472">Membrane</keyword>
<accession>A0A5B8YF54</accession>
<accession>A0A4Y6Q136</accession>
<protein>
    <recommendedName>
        <fullName evidence="4">YokE-like PH domain-containing protein</fullName>
    </recommendedName>
</protein>
<reference evidence="2 3" key="1">
    <citation type="submission" date="2019-06" db="EMBL/GenBank/DDBJ databases">
        <title>Persicimonas caeni gen. nov., sp. nov., a predatory bacterium isolated from solar saltern.</title>
        <authorList>
            <person name="Wang S."/>
        </authorList>
    </citation>
    <scope>NUCLEOTIDE SEQUENCE [LARGE SCALE GENOMIC DNA]</scope>
    <source>
        <strain evidence="2 3">YN101</strain>
    </source>
</reference>
<keyword evidence="3" id="KW-1185">Reference proteome</keyword>
<keyword evidence="1" id="KW-1133">Transmembrane helix</keyword>
<dbReference type="Proteomes" id="UP000315995">
    <property type="component" value="Chromosome"/>
</dbReference>
<dbReference type="RefSeq" id="WP_141200149.1">
    <property type="nucleotide sequence ID" value="NZ_CP041186.1"/>
</dbReference>
<evidence type="ECO:0000256" key="1">
    <source>
        <dbReference type="SAM" id="Phobius"/>
    </source>
</evidence>
<sequence length="172" mass="19151">MEWYLIAFLALFIAAAIAFWLVRQRNSRTDSIRLDRLETRLAELGVEPGGDATPPFELLRLHVRDGDSILAATRARHASKKAILVLLDDRLVYVAATMGRTGAEAQTIPYDHITDLESEPHVGGNLRLETTRGPITFTHIPLSHFANIVNTLNDRLRRVPPSGRPLQPARGT</sequence>
<dbReference type="AlphaFoldDB" id="A0A4Y6Q136"/>